<keyword evidence="5" id="KW-0963">Cytoplasm</keyword>
<evidence type="ECO:0000256" key="9">
    <source>
        <dbReference type="ARBA" id="ARBA00022833"/>
    </source>
</evidence>
<keyword evidence="13" id="KW-0440">LIM domain</keyword>
<dbReference type="InterPro" id="IPR003953">
    <property type="entry name" value="FAD-dep_OxRdtase_2_FAD-bd"/>
</dbReference>
<feature type="compositionally biased region" description="Polar residues" evidence="16">
    <location>
        <begin position="497"/>
        <end position="513"/>
    </location>
</feature>
<feature type="compositionally biased region" description="Low complexity" evidence="16">
    <location>
        <begin position="528"/>
        <end position="551"/>
    </location>
</feature>
<dbReference type="GO" id="GO:0046872">
    <property type="term" value="F:metal ion binding"/>
    <property type="evidence" value="ECO:0007669"/>
    <property type="project" value="UniProtKB-KW"/>
</dbReference>
<evidence type="ECO:0000256" key="16">
    <source>
        <dbReference type="SAM" id="MobiDB-lite"/>
    </source>
</evidence>
<comment type="catalytic activity">
    <reaction evidence="15">
        <text>L-methionyl-[F-actin] + NADPH + O2 + H(+) = L-methionyl-(R)-S-oxide-[F-actin] + NADP(+) + H2O</text>
        <dbReference type="Rhea" id="RHEA:51308"/>
        <dbReference type="Rhea" id="RHEA-COMP:12953"/>
        <dbReference type="Rhea" id="RHEA-COMP:12956"/>
        <dbReference type="ChEBI" id="CHEBI:15377"/>
        <dbReference type="ChEBI" id="CHEBI:15378"/>
        <dbReference type="ChEBI" id="CHEBI:15379"/>
        <dbReference type="ChEBI" id="CHEBI:16044"/>
        <dbReference type="ChEBI" id="CHEBI:45764"/>
        <dbReference type="ChEBI" id="CHEBI:57783"/>
        <dbReference type="ChEBI" id="CHEBI:58349"/>
        <dbReference type="EC" id="1.14.13.225"/>
    </reaction>
</comment>
<dbReference type="AlphaFoldDB" id="A0A8J2K7Z0"/>
<comment type="caution">
    <text evidence="18">The sequence shown here is derived from an EMBL/GenBank/DDBJ whole genome shotgun (WGS) entry which is preliminary data.</text>
</comment>
<evidence type="ECO:0000256" key="4">
    <source>
        <dbReference type="ARBA" id="ARBA00012709"/>
    </source>
</evidence>
<keyword evidence="11" id="KW-0560">Oxidoreductase</keyword>
<feature type="region of interest" description="Disordered" evidence="16">
    <location>
        <begin position="976"/>
        <end position="1223"/>
    </location>
</feature>
<dbReference type="InterPro" id="IPR050540">
    <property type="entry name" value="F-actin_Monoox_Mical"/>
</dbReference>
<dbReference type="PROSITE" id="PS50021">
    <property type="entry name" value="CH"/>
    <property type="match status" value="1"/>
</dbReference>
<evidence type="ECO:0000256" key="11">
    <source>
        <dbReference type="ARBA" id="ARBA00023002"/>
    </source>
</evidence>
<evidence type="ECO:0000256" key="13">
    <source>
        <dbReference type="ARBA" id="ARBA00023038"/>
    </source>
</evidence>
<dbReference type="FunFam" id="3.50.50.60:FF:000004">
    <property type="entry name" value="protein-methionine sulfoxide oxidase MICAL2 isoform X1"/>
    <property type="match status" value="1"/>
</dbReference>
<dbReference type="EMBL" id="CAJVCH010247762">
    <property type="protein sequence ID" value="CAG7733364.1"/>
    <property type="molecule type" value="Genomic_DNA"/>
</dbReference>
<comment type="subcellular location">
    <subcellularLocation>
        <location evidence="2">Cytoplasm</location>
    </subcellularLocation>
</comment>
<evidence type="ECO:0000256" key="2">
    <source>
        <dbReference type="ARBA" id="ARBA00004496"/>
    </source>
</evidence>
<keyword evidence="6" id="KW-0285">Flavoprotein</keyword>
<evidence type="ECO:0000313" key="18">
    <source>
        <dbReference type="EMBL" id="CAG7733364.1"/>
    </source>
</evidence>
<feature type="compositionally biased region" description="Basic and acidic residues" evidence="16">
    <location>
        <begin position="1196"/>
        <end position="1216"/>
    </location>
</feature>
<keyword evidence="7" id="KW-0479">Metal-binding</keyword>
<dbReference type="Pfam" id="PF00307">
    <property type="entry name" value="CH"/>
    <property type="match status" value="1"/>
</dbReference>
<dbReference type="InterPro" id="IPR001715">
    <property type="entry name" value="CH_dom"/>
</dbReference>
<feature type="compositionally biased region" description="Basic and acidic residues" evidence="16">
    <location>
        <begin position="1151"/>
        <end position="1165"/>
    </location>
</feature>
<dbReference type="PANTHER" id="PTHR23167:SF54">
    <property type="entry name" value="[F-ACTIN]-MONOOXYGENASE MICAL"/>
    <property type="match status" value="1"/>
</dbReference>
<evidence type="ECO:0000256" key="7">
    <source>
        <dbReference type="ARBA" id="ARBA00022723"/>
    </source>
</evidence>
<sequence length="1271" mass="143344">MDSRGRTKASQISAQAVDYFDKFCAADSLESIMSLYKKLSDVIDVKPTNFPDFFPKVMATLTSADAQELLHKYSKRAAQKCYENGKAASNSKVLIIGAGPCGLRTAIDAQLLGAKVVLIEKRQSFSRNNVLHLWPFVIADLKGLGAKKFYGKFCPGAIDHISINKLQYMLLKVALLIGVEIHLGIEFQNVIKPTIDGESKKGWRAKINPSSHPVSNYEFDILIGADGRRNTLKGFKRKVLRAKLAIAITANFVNSRSAAEAKVQEISGVSFIFKQDFFNELCQATGIDLENIVYYKDETHYFVMTAKKHSLLWKGVLYDDYAETERLLSPDNVDRDALENYVIQAVNFATDNKLPNLKFALNYRKEPDVALIDFTEMYQAENACRAVQRKGYKLLLGLVGDSLLEPFWPTGSGCARGFLSSFDMCWTIRSWAKGSKTIPEVIAERESIYRLLAQCTHENLSKDHSSYSAEPQTRYPYINLGTVKPFQVQTLFDSDENQGSLKLQSTPAKNKQQPVAEKNKQPYPNSSTTPATTTATPAIPKTVKKTQAASTKEQKATAEEETFPDIEEILNWFRSHVQPYGLTVDGIQDVYVNGDVLCAIIHRFRPDLLPEFPLPPEVQQGDDAAEQASYRNQLAFDFLKGEYCLPCIVNGFDSIQNVSANLSKLLDYTVHVYETFKRQKPQLLVRPQVNPAASSINFANSPPAFNSFHSASDFVYPDPDGEKPKGYVSCVWTTSTNFMKDDDNDSDTLSNASSRRLRRSSSIQRIAQRLENNSQSSPPQSYLPPDCSRFQDRNHIQNQFTSSDVYSNPYRTINNEMRRKRMEEADKSKVETLKIIHTLHTKQKEERDEERAAERERFIKSLRAQQVYEPQEPTSPVKTVDKDDFFNEYNLRLWRKSKPSMTERTQNLETKLFNTGLERTSSFCSQPAAIKKLEPPPQFKQGLVRSATECQVKGTPMPANVQKFRRDEGSRVKALGSKLTEGHGHTSVNTYYDPTKKVTPKPKVEVKQQVKPQPLQDTKQPAKAQPEVKSQGKAQLEVKSQIRAHSEGKALAKSQSRHSYPSSLSKPSQPTGMPKDTKTIQEETKKSTEVKKSNSSVSSSSKKPEQKPKKNDFSEYFRAKEQSLAKSKSTSNFSITRARSDVGSSTQSIESRAKLLTEEKPDPVRETNALRLKRSMLNEGLRPGLKLQINQPESSPTRKPEASERQEFSIKAEPSNKPRVARQSTVDEFEELFGISEHDEEVLTAMTPDEINHLLDWTEKTFSFRKGVETE</sequence>
<keyword evidence="10" id="KW-0521">NADP</keyword>
<evidence type="ECO:0000256" key="8">
    <source>
        <dbReference type="ARBA" id="ARBA00022827"/>
    </source>
</evidence>
<feature type="domain" description="Calponin-homology (CH)" evidence="17">
    <location>
        <begin position="563"/>
        <end position="677"/>
    </location>
</feature>
<evidence type="ECO:0000256" key="10">
    <source>
        <dbReference type="ARBA" id="ARBA00022857"/>
    </source>
</evidence>
<dbReference type="PANTHER" id="PTHR23167">
    <property type="entry name" value="CALPONIN HOMOLOGY DOMAIN-CONTAINING PROTEIN DDB_G0272472-RELATED"/>
    <property type="match status" value="1"/>
</dbReference>
<keyword evidence="8" id="KW-0274">FAD</keyword>
<feature type="region of interest" description="Disordered" evidence="16">
    <location>
        <begin position="497"/>
        <end position="561"/>
    </location>
</feature>
<dbReference type="Pfam" id="PF00890">
    <property type="entry name" value="FAD_binding_2"/>
    <property type="match status" value="1"/>
</dbReference>
<gene>
    <name evidence="18" type="ORF">AFUS01_LOCUS21814</name>
</gene>
<evidence type="ECO:0000256" key="3">
    <source>
        <dbReference type="ARBA" id="ARBA00008223"/>
    </source>
</evidence>
<dbReference type="OrthoDB" id="20799at2759"/>
<comment type="similarity">
    <text evidence="3">Belongs to the Mical family.</text>
</comment>
<dbReference type="Pfam" id="PF25413">
    <property type="entry name" value="Rossman_Mical"/>
    <property type="match status" value="1"/>
</dbReference>
<keyword evidence="9" id="KW-0862">Zinc</keyword>
<name>A0A8J2K7Z0_9HEXA</name>
<evidence type="ECO:0000256" key="6">
    <source>
        <dbReference type="ARBA" id="ARBA00022630"/>
    </source>
</evidence>
<feature type="compositionally biased region" description="Polar residues" evidence="16">
    <location>
        <begin position="1124"/>
        <end position="1150"/>
    </location>
</feature>
<proteinExistence type="inferred from homology"/>
<dbReference type="EC" id="1.14.13.225" evidence="4"/>
<evidence type="ECO:0000259" key="17">
    <source>
        <dbReference type="PROSITE" id="PS50021"/>
    </source>
</evidence>
<feature type="compositionally biased region" description="Polar residues" evidence="16">
    <location>
        <begin position="1053"/>
        <end position="1071"/>
    </location>
</feature>
<evidence type="ECO:0000313" key="19">
    <source>
        <dbReference type="Proteomes" id="UP000708208"/>
    </source>
</evidence>
<evidence type="ECO:0000256" key="12">
    <source>
        <dbReference type="ARBA" id="ARBA00023033"/>
    </source>
</evidence>
<organism evidence="18 19">
    <name type="scientific">Allacma fusca</name>
    <dbReference type="NCBI Taxonomy" id="39272"/>
    <lineage>
        <taxon>Eukaryota</taxon>
        <taxon>Metazoa</taxon>
        <taxon>Ecdysozoa</taxon>
        <taxon>Arthropoda</taxon>
        <taxon>Hexapoda</taxon>
        <taxon>Collembola</taxon>
        <taxon>Symphypleona</taxon>
        <taxon>Sminthuridae</taxon>
        <taxon>Allacma</taxon>
    </lineage>
</organism>
<accession>A0A8J2K7Z0</accession>
<dbReference type="Proteomes" id="UP000708208">
    <property type="component" value="Unassembled WGS sequence"/>
</dbReference>
<protein>
    <recommendedName>
        <fullName evidence="4">F-actin monooxygenase</fullName>
        <ecNumber evidence="4">1.14.13.225</ecNumber>
    </recommendedName>
</protein>
<keyword evidence="12" id="KW-0503">Monooxygenase</keyword>
<keyword evidence="14" id="KW-0009">Actin-binding</keyword>
<reference evidence="18" key="1">
    <citation type="submission" date="2021-06" db="EMBL/GenBank/DDBJ databases">
        <authorList>
            <person name="Hodson N. C."/>
            <person name="Mongue J. A."/>
            <person name="Jaron S. K."/>
        </authorList>
    </citation>
    <scope>NUCLEOTIDE SEQUENCE</scope>
</reference>
<dbReference type="GO" id="GO:0005737">
    <property type="term" value="C:cytoplasm"/>
    <property type="evidence" value="ECO:0007669"/>
    <property type="project" value="UniProtKB-SubCell"/>
</dbReference>
<feature type="region of interest" description="Disordered" evidence="16">
    <location>
        <begin position="741"/>
        <end position="790"/>
    </location>
</feature>
<dbReference type="GO" id="GO:0120501">
    <property type="term" value="F:F-actin monooxygenase activity"/>
    <property type="evidence" value="ECO:0007669"/>
    <property type="project" value="UniProtKB-EC"/>
</dbReference>
<dbReference type="InterPro" id="IPR057494">
    <property type="entry name" value="Rossman_Mical"/>
</dbReference>
<evidence type="ECO:0000256" key="14">
    <source>
        <dbReference type="ARBA" id="ARBA00023203"/>
    </source>
</evidence>
<evidence type="ECO:0000256" key="15">
    <source>
        <dbReference type="ARBA" id="ARBA00049522"/>
    </source>
</evidence>
<comment type="cofactor">
    <cofactor evidence="1">
        <name>FAD</name>
        <dbReference type="ChEBI" id="CHEBI:57692"/>
    </cofactor>
</comment>
<evidence type="ECO:0000256" key="1">
    <source>
        <dbReference type="ARBA" id="ARBA00001974"/>
    </source>
</evidence>
<feature type="compositionally biased region" description="Basic and acidic residues" evidence="16">
    <location>
        <begin position="1075"/>
        <end position="1092"/>
    </location>
</feature>
<feature type="compositionally biased region" description="Low complexity" evidence="16">
    <location>
        <begin position="760"/>
        <end position="780"/>
    </location>
</feature>
<feature type="compositionally biased region" description="Basic and acidic residues" evidence="16">
    <location>
        <begin position="1102"/>
        <end position="1123"/>
    </location>
</feature>
<dbReference type="GO" id="GO:0003779">
    <property type="term" value="F:actin binding"/>
    <property type="evidence" value="ECO:0007669"/>
    <property type="project" value="UniProtKB-KW"/>
</dbReference>
<evidence type="ECO:0000256" key="5">
    <source>
        <dbReference type="ARBA" id="ARBA00022490"/>
    </source>
</evidence>
<keyword evidence="19" id="KW-1185">Reference proteome</keyword>